<proteinExistence type="predicted"/>
<evidence type="ECO:0000313" key="3">
    <source>
        <dbReference type="Proteomes" id="UP001201812"/>
    </source>
</evidence>
<organism evidence="2 3">
    <name type="scientific">Ditylenchus destructor</name>
    <dbReference type="NCBI Taxonomy" id="166010"/>
    <lineage>
        <taxon>Eukaryota</taxon>
        <taxon>Metazoa</taxon>
        <taxon>Ecdysozoa</taxon>
        <taxon>Nematoda</taxon>
        <taxon>Chromadorea</taxon>
        <taxon>Rhabditida</taxon>
        <taxon>Tylenchina</taxon>
        <taxon>Tylenchomorpha</taxon>
        <taxon>Sphaerularioidea</taxon>
        <taxon>Anguinidae</taxon>
        <taxon>Anguininae</taxon>
        <taxon>Ditylenchus</taxon>
    </lineage>
</organism>
<accession>A0AAD4MUI5</accession>
<dbReference type="AlphaFoldDB" id="A0AAD4MUI5"/>
<feature type="region of interest" description="Disordered" evidence="1">
    <location>
        <begin position="27"/>
        <end position="51"/>
    </location>
</feature>
<reference evidence="2" key="1">
    <citation type="submission" date="2022-01" db="EMBL/GenBank/DDBJ databases">
        <title>Genome Sequence Resource for Two Populations of Ditylenchus destructor, the Migratory Endoparasitic Phytonematode.</title>
        <authorList>
            <person name="Zhang H."/>
            <person name="Lin R."/>
            <person name="Xie B."/>
        </authorList>
    </citation>
    <scope>NUCLEOTIDE SEQUENCE</scope>
    <source>
        <strain evidence="2">BazhouSP</strain>
    </source>
</reference>
<dbReference type="Proteomes" id="UP001201812">
    <property type="component" value="Unassembled WGS sequence"/>
</dbReference>
<protein>
    <submittedName>
        <fullName evidence="2">Uncharacterized protein</fullName>
    </submittedName>
</protein>
<comment type="caution">
    <text evidence="2">The sequence shown here is derived from an EMBL/GenBank/DDBJ whole genome shotgun (WGS) entry which is preliminary data.</text>
</comment>
<feature type="compositionally biased region" description="Low complexity" evidence="1">
    <location>
        <begin position="27"/>
        <end position="43"/>
    </location>
</feature>
<evidence type="ECO:0000256" key="1">
    <source>
        <dbReference type="SAM" id="MobiDB-lite"/>
    </source>
</evidence>
<keyword evidence="3" id="KW-1185">Reference proteome</keyword>
<gene>
    <name evidence="2" type="ORF">DdX_15919</name>
</gene>
<sequence length="100" mass="10338">MANGAARPVAKAVIVPAIRRFADSLSTSASKTAQQAAPGPTATIRNTTRKILSSDPIRKAGDFLEAEGKELPKTRTGAILGAMLAGYGAYTAIRKAIGLK</sequence>
<evidence type="ECO:0000313" key="2">
    <source>
        <dbReference type="EMBL" id="KAI1701746.1"/>
    </source>
</evidence>
<name>A0AAD4MUI5_9BILA</name>
<dbReference type="EMBL" id="JAKKPZ010000112">
    <property type="protein sequence ID" value="KAI1701746.1"/>
    <property type="molecule type" value="Genomic_DNA"/>
</dbReference>